<dbReference type="PROSITE" id="PS50031">
    <property type="entry name" value="EH"/>
    <property type="match status" value="1"/>
</dbReference>
<dbReference type="GO" id="GO:0005525">
    <property type="term" value="F:GTP binding"/>
    <property type="evidence" value="ECO:0007669"/>
    <property type="project" value="InterPro"/>
</dbReference>
<dbReference type="PROSITE" id="PS00018">
    <property type="entry name" value="EF_HAND_1"/>
    <property type="match status" value="1"/>
</dbReference>
<reference evidence="15" key="4">
    <citation type="submission" date="2025-05" db="UniProtKB">
        <authorList>
            <consortium name="Ensembl"/>
        </authorList>
    </citation>
    <scope>IDENTIFICATION</scope>
</reference>
<dbReference type="Pfam" id="PF00350">
    <property type="entry name" value="Dynamin_N"/>
    <property type="match status" value="1"/>
</dbReference>
<keyword evidence="6" id="KW-0547">Nucleotide-binding</keyword>
<dbReference type="GO" id="GO:0006897">
    <property type="term" value="P:endocytosis"/>
    <property type="evidence" value="ECO:0007669"/>
    <property type="project" value="TreeGrafter"/>
</dbReference>
<dbReference type="InterPro" id="IPR027417">
    <property type="entry name" value="P-loop_NTPase"/>
</dbReference>
<comment type="subcellular location">
    <subcellularLocation>
        <location evidence="2">Cell membrane</location>
        <topology evidence="2">Peripheral membrane protein</topology>
        <orientation evidence="2">Cytoplasmic side</orientation>
    </subcellularLocation>
    <subcellularLocation>
        <location evidence="1">Endosome membrane</location>
        <topology evidence="1">Peripheral membrane protein</topology>
        <orientation evidence="1">Cytoplasmic side</orientation>
    </subcellularLocation>
</comment>
<keyword evidence="5" id="KW-0479">Metal-binding</keyword>
<dbReference type="PROSITE" id="PS51718">
    <property type="entry name" value="G_DYNAMIN_2"/>
    <property type="match status" value="1"/>
</dbReference>
<dbReference type="InterPro" id="IPR040990">
    <property type="entry name" value="DUF5600"/>
</dbReference>
<dbReference type="InterPro" id="IPR031692">
    <property type="entry name" value="EHD_N"/>
</dbReference>
<sequence>MFSWLKKNEKKDPEVIHTVTEGLKKLYKTKLLPLEEFYRFHDFHSPSLEDADFDNKPMVLVVGQYSTGKTTFIQYLLEQDFPGSRVGPEPTTDSFTAVMHGEVESVIPGNALIVDPNKPFRKLNPFGNSFLNRLTCAQLPNKVLESISIIDTPGILSGTKQRVTRGYDFPAVLQWFAERVDRIILLFDAHKLEISDEFSAAIGALKGNEDKIRVVLNKADQVDTQQLMRVYGALMWSLGKVINSPEVMRVYIGSFWSEPLLISDNRRLFELEEQDLFQDIQNLPRNAALRKLNDLVKRARLVRVHAYIMSSLKREMPAMFRKENKKKYLINNLGKIFAQIQLEHHISPGDFPDCTKMQEQLMIHDFTKFHSLKPKMMEALDDMLAFEISKLMPLVRQEELEMPEQIVHGGAFDGTSNGPFIEGVNDGAFEARDEDEWIVTKDKPKYDEIFYNLSPTDGKINGVKAKNWMITTKLPNSVLGKIWKLSDVDKDGMLDDEEFALASHLIEVKLDGHGLPNQLPGYLVPPSKRRPVGSAE</sequence>
<dbReference type="OMA" id="CAQIPNQ"/>
<dbReference type="SUPFAM" id="SSF52540">
    <property type="entry name" value="P-loop containing nucleoside triphosphate hydrolases"/>
    <property type="match status" value="1"/>
</dbReference>
<keyword evidence="3" id="KW-1003">Cell membrane</keyword>
<dbReference type="SUPFAM" id="SSF47473">
    <property type="entry name" value="EF-hand"/>
    <property type="match status" value="1"/>
</dbReference>
<dbReference type="PANTHER" id="PTHR11216:SF62">
    <property type="entry name" value="EH DOMAIN-CONTAINING PROTEIN 2"/>
    <property type="match status" value="1"/>
</dbReference>
<dbReference type="GO" id="GO:0005886">
    <property type="term" value="C:plasma membrane"/>
    <property type="evidence" value="ECO:0007669"/>
    <property type="project" value="UniProtKB-SubCell"/>
</dbReference>
<feature type="domain" description="EH" evidence="11">
    <location>
        <begin position="442"/>
        <end position="530"/>
    </location>
</feature>
<evidence type="ECO:0000256" key="9">
    <source>
        <dbReference type="ARBA" id="ARBA00022840"/>
    </source>
</evidence>
<evidence type="ECO:0000256" key="8">
    <source>
        <dbReference type="ARBA" id="ARBA00022837"/>
    </source>
</evidence>
<evidence type="ECO:0000259" key="12">
    <source>
        <dbReference type="PROSITE" id="PS50222"/>
    </source>
</evidence>
<dbReference type="Gene3D" id="3.40.50.300">
    <property type="entry name" value="P-loop containing nucleotide triphosphate hydrolases"/>
    <property type="match status" value="1"/>
</dbReference>
<evidence type="ECO:0000313" key="14">
    <source>
        <dbReference type="EMBL" id="AFO94287.1"/>
    </source>
</evidence>
<dbReference type="Gene3D" id="1.10.268.20">
    <property type="match status" value="1"/>
</dbReference>
<dbReference type="AlphaFoldDB" id="V9K8W9"/>
<keyword evidence="10" id="KW-0472">Membrane</keyword>
<keyword evidence="7" id="KW-0967">Endosome</keyword>
<evidence type="ECO:0000256" key="7">
    <source>
        <dbReference type="ARBA" id="ARBA00022753"/>
    </source>
</evidence>
<evidence type="ECO:0000313" key="16">
    <source>
        <dbReference type="Proteomes" id="UP000314986"/>
    </source>
</evidence>
<dbReference type="Pfam" id="PF12763">
    <property type="entry name" value="EH"/>
    <property type="match status" value="1"/>
</dbReference>
<accession>V9K8W9</accession>
<dbReference type="OrthoDB" id="1716625at2759"/>
<evidence type="ECO:0000256" key="10">
    <source>
        <dbReference type="ARBA" id="ARBA00023136"/>
    </source>
</evidence>
<dbReference type="CDD" id="cd00052">
    <property type="entry name" value="EH"/>
    <property type="match status" value="1"/>
</dbReference>
<evidence type="ECO:0000256" key="4">
    <source>
        <dbReference type="ARBA" id="ARBA00022553"/>
    </source>
</evidence>
<dbReference type="Ensembl" id="ENSCMIT00000009365.1">
    <property type="protein sequence ID" value="ENSCMIP00000009112.1"/>
    <property type="gene ID" value="ENSCMIG00000004867.1"/>
</dbReference>
<dbReference type="KEGG" id="cmk:103189211"/>
<dbReference type="CDD" id="cd09913">
    <property type="entry name" value="EHD"/>
    <property type="match status" value="1"/>
</dbReference>
<dbReference type="InterPro" id="IPR002048">
    <property type="entry name" value="EF_hand_dom"/>
</dbReference>
<dbReference type="GO" id="GO:0005509">
    <property type="term" value="F:calcium ion binding"/>
    <property type="evidence" value="ECO:0007669"/>
    <property type="project" value="InterPro"/>
</dbReference>
<dbReference type="FunFam" id="1.10.238.10:FF:000038">
    <property type="entry name" value="EH domain-containing protein 3"/>
    <property type="match status" value="1"/>
</dbReference>
<dbReference type="EMBL" id="JW861770">
    <property type="protein sequence ID" value="AFO94287.1"/>
    <property type="molecule type" value="mRNA"/>
</dbReference>
<evidence type="ECO:0000256" key="3">
    <source>
        <dbReference type="ARBA" id="ARBA00022475"/>
    </source>
</evidence>
<dbReference type="GO" id="GO:0016197">
    <property type="term" value="P:endosomal transport"/>
    <property type="evidence" value="ECO:0007669"/>
    <property type="project" value="TreeGrafter"/>
</dbReference>
<keyword evidence="8" id="KW-0106">Calcium</keyword>
<dbReference type="GO" id="GO:0010008">
    <property type="term" value="C:endosome membrane"/>
    <property type="evidence" value="ECO:0007669"/>
    <property type="project" value="UniProtKB-SubCell"/>
</dbReference>
<dbReference type="GeneID" id="103189211"/>
<feature type="domain" description="EF-hand" evidence="12">
    <location>
        <begin position="474"/>
        <end position="509"/>
    </location>
</feature>
<evidence type="ECO:0000259" key="11">
    <source>
        <dbReference type="PROSITE" id="PS50031"/>
    </source>
</evidence>
<dbReference type="InterPro" id="IPR011992">
    <property type="entry name" value="EF-hand-dom_pair"/>
</dbReference>
<dbReference type="RefSeq" id="XP_007907733.1">
    <property type="nucleotide sequence ID" value="XM_007909542.2"/>
</dbReference>
<feature type="domain" description="Dynamin-type G" evidence="13">
    <location>
        <begin position="53"/>
        <end position="284"/>
    </location>
</feature>
<dbReference type="STRING" id="7868.ENSCMIP00000009112"/>
<dbReference type="GeneTree" id="ENSGT00940000159256"/>
<evidence type="ECO:0000313" key="15">
    <source>
        <dbReference type="Ensembl" id="ENSCMIP00000009112.1"/>
    </source>
</evidence>
<protein>
    <submittedName>
        <fullName evidence="15">EH-domain containing 2b</fullName>
    </submittedName>
    <submittedName>
        <fullName evidence="14">EH-domain-containing 2</fullName>
    </submittedName>
</protein>
<proteinExistence type="evidence at transcript level"/>
<keyword evidence="9" id="KW-0067">ATP-binding</keyword>
<dbReference type="SMART" id="SM00027">
    <property type="entry name" value="EH"/>
    <property type="match status" value="1"/>
</dbReference>
<dbReference type="Proteomes" id="UP000314986">
    <property type="component" value="Unassembled WGS sequence"/>
</dbReference>
<dbReference type="InterPro" id="IPR030381">
    <property type="entry name" value="G_DYNAMIN_dom"/>
</dbReference>
<dbReference type="Pfam" id="PF16880">
    <property type="entry name" value="EHD_N"/>
    <property type="match status" value="1"/>
</dbReference>
<dbReference type="InterPro" id="IPR018247">
    <property type="entry name" value="EF_Hand_1_Ca_BS"/>
</dbReference>
<evidence type="ECO:0000256" key="1">
    <source>
        <dbReference type="ARBA" id="ARBA00004125"/>
    </source>
</evidence>
<organism evidence="14">
    <name type="scientific">Callorhinchus milii</name>
    <name type="common">Ghost shark</name>
    <dbReference type="NCBI Taxonomy" id="7868"/>
    <lineage>
        <taxon>Eukaryota</taxon>
        <taxon>Metazoa</taxon>
        <taxon>Chordata</taxon>
        <taxon>Craniata</taxon>
        <taxon>Vertebrata</taxon>
        <taxon>Chondrichthyes</taxon>
        <taxon>Holocephali</taxon>
        <taxon>Chimaeriformes</taxon>
        <taxon>Callorhinchidae</taxon>
        <taxon>Callorhinchus</taxon>
    </lineage>
</organism>
<dbReference type="Gene3D" id="1.10.238.10">
    <property type="entry name" value="EF-hand"/>
    <property type="match status" value="1"/>
</dbReference>
<reference evidence="16" key="1">
    <citation type="journal article" date="2006" name="Science">
        <title>Ancient noncoding elements conserved in the human genome.</title>
        <authorList>
            <person name="Venkatesh B."/>
            <person name="Kirkness E.F."/>
            <person name="Loh Y.H."/>
            <person name="Halpern A.L."/>
            <person name="Lee A.P."/>
            <person name="Johnson J."/>
            <person name="Dandona N."/>
            <person name="Viswanathan L.D."/>
            <person name="Tay A."/>
            <person name="Venter J.C."/>
            <person name="Strausberg R.L."/>
            <person name="Brenner S."/>
        </authorList>
    </citation>
    <scope>NUCLEOTIDE SEQUENCE [LARGE SCALE GENOMIC DNA]</scope>
</reference>
<dbReference type="PANTHER" id="PTHR11216">
    <property type="entry name" value="EH DOMAIN"/>
    <property type="match status" value="1"/>
</dbReference>
<dbReference type="FunFam" id="3.40.50.300:FF:000147">
    <property type="entry name" value="EH domain-containing protein 1"/>
    <property type="match status" value="1"/>
</dbReference>
<evidence type="ECO:0000256" key="2">
    <source>
        <dbReference type="ARBA" id="ARBA00004413"/>
    </source>
</evidence>
<keyword evidence="16" id="KW-1185">Reference proteome</keyword>
<reference evidence="16" key="2">
    <citation type="journal article" date="2007" name="PLoS Biol.">
        <title>Survey sequencing and comparative analysis of the elephant shark (Callorhinchus milii) genome.</title>
        <authorList>
            <person name="Venkatesh B."/>
            <person name="Kirkness E.F."/>
            <person name="Loh Y.H."/>
            <person name="Halpern A.L."/>
            <person name="Lee A.P."/>
            <person name="Johnson J."/>
            <person name="Dandona N."/>
            <person name="Viswanathan L.D."/>
            <person name="Tay A."/>
            <person name="Venter J.C."/>
            <person name="Strausberg R.L."/>
            <person name="Brenner S."/>
        </authorList>
    </citation>
    <scope>NUCLEOTIDE SEQUENCE [LARGE SCALE GENOMIC DNA]</scope>
</reference>
<dbReference type="Pfam" id="PF18150">
    <property type="entry name" value="DUF5600"/>
    <property type="match status" value="1"/>
</dbReference>
<reference evidence="14 16" key="3">
    <citation type="journal article" date="2014" name="Nature">
        <title>Elephant shark genome provides unique insights into gnathostome evolution.</title>
        <authorList>
            <consortium name="International Elephant Shark Genome Sequencing Consortium"/>
            <person name="Venkatesh B."/>
            <person name="Lee A.P."/>
            <person name="Ravi V."/>
            <person name="Maurya A.K."/>
            <person name="Lian M.M."/>
            <person name="Swann J.B."/>
            <person name="Ohta Y."/>
            <person name="Flajnik M.F."/>
            <person name="Sutoh Y."/>
            <person name="Kasahara M."/>
            <person name="Hoon S."/>
            <person name="Gangu V."/>
            <person name="Roy S.W."/>
            <person name="Irimia M."/>
            <person name="Korzh V."/>
            <person name="Kondrychyn I."/>
            <person name="Lim Z.W."/>
            <person name="Tay B.H."/>
            <person name="Tohari S."/>
            <person name="Kong K.W."/>
            <person name="Ho S."/>
            <person name="Lorente-Galdos B."/>
            <person name="Quilez J."/>
            <person name="Marques-Bonet T."/>
            <person name="Raney B.J."/>
            <person name="Ingham P.W."/>
            <person name="Tay A."/>
            <person name="Hillier L.W."/>
            <person name="Minx P."/>
            <person name="Boehm T."/>
            <person name="Wilson R.K."/>
            <person name="Brenner S."/>
            <person name="Warren W.C."/>
        </authorList>
    </citation>
    <scope>NUCLEOTIDE SEQUENCE</scope>
    <source>
        <tissue evidence="14">Heart</tissue>
    </source>
</reference>
<dbReference type="InterPro" id="IPR000261">
    <property type="entry name" value="EH_dom"/>
</dbReference>
<name>V9K8W9_CALMI</name>
<dbReference type="InterPro" id="IPR045063">
    <property type="entry name" value="Dynamin_N"/>
</dbReference>
<keyword evidence="4" id="KW-0597">Phosphoprotein</keyword>
<evidence type="ECO:0000259" key="13">
    <source>
        <dbReference type="PROSITE" id="PS51718"/>
    </source>
</evidence>
<evidence type="ECO:0000256" key="5">
    <source>
        <dbReference type="ARBA" id="ARBA00022723"/>
    </source>
</evidence>
<evidence type="ECO:0000256" key="6">
    <source>
        <dbReference type="ARBA" id="ARBA00022741"/>
    </source>
</evidence>
<gene>
    <name evidence="15" type="primary">LOC103189211</name>
</gene>
<dbReference type="PROSITE" id="PS50222">
    <property type="entry name" value="EF_HAND_2"/>
    <property type="match status" value="1"/>
</dbReference>
<dbReference type="GO" id="GO:0005524">
    <property type="term" value="F:ATP binding"/>
    <property type="evidence" value="ECO:0007669"/>
    <property type="project" value="UniProtKB-KW"/>
</dbReference>